<gene>
    <name evidence="1" type="ORF">pdul_cds_927</name>
</gene>
<dbReference type="KEGG" id="vg:16512552"/>
<proteinExistence type="predicted"/>
<evidence type="ECO:0000313" key="2">
    <source>
        <dbReference type="Proteomes" id="UP000201566"/>
    </source>
</evidence>
<name>S4VYM3_9VIRU</name>
<evidence type="ECO:0000313" key="1">
    <source>
        <dbReference type="EMBL" id="AGO83171.1"/>
    </source>
</evidence>
<accession>S4VYM3</accession>
<protein>
    <submittedName>
        <fullName evidence="1">Uncharacterized protein</fullName>
    </submittedName>
</protein>
<dbReference type="GeneID" id="16512552"/>
<organism evidence="1 2">
    <name type="scientific">Pandoravirus dulcis</name>
    <dbReference type="NCBI Taxonomy" id="1349409"/>
    <lineage>
        <taxon>Viruses</taxon>
        <taxon>Pandoravirus</taxon>
    </lineage>
</organism>
<sequence length="256" mass="27580">MAQRVVATTVKGLASLHSEITSVGASIVGTTRDGHLAQISLTVLYGHRGRPAVGLNYEDLLAQEYFEAAPVAIRAERAPVADDHTWWPRRTRLCAAMAPVCAIVGLDTLSNFSLIDLSRPKEGALVAYRAHRHAGTAMGRYGVVPVAVLAGTSEDGGLGDVPWLYSKPPLCLDHLEGRDAGGERARFHRTTLARDAALKAALIEDCDPYSPEGVEAMTAVLRRIQDVYVRHDRTAVADSIDDLARQLAASPHLHHA</sequence>
<dbReference type="Proteomes" id="UP000201566">
    <property type="component" value="Segment"/>
</dbReference>
<dbReference type="EMBL" id="KC977570">
    <property type="protein sequence ID" value="AGO83171.1"/>
    <property type="molecule type" value="Genomic_DNA"/>
</dbReference>
<dbReference type="RefSeq" id="YP_008319840.1">
    <property type="nucleotide sequence ID" value="NC_021858.1"/>
</dbReference>
<reference evidence="1 2" key="1">
    <citation type="journal article" date="2013" name="Science">
        <title>Pandoraviruses: amoeba viruses with genomes up to 2.5 Mb reaching that of parasitic eukaryotes.</title>
        <authorList>
            <person name="Philippe N."/>
            <person name="Legendre M."/>
            <person name="Doutre G."/>
            <person name="Coute Y."/>
            <person name="Poirot O."/>
            <person name="Lescot M."/>
            <person name="Arslan D."/>
            <person name="Seltzer V."/>
            <person name="Bertaux L."/>
            <person name="Bruley C."/>
            <person name="Garin J."/>
            <person name="Claverie J.M."/>
            <person name="Abergel C."/>
        </authorList>
    </citation>
    <scope>NUCLEOTIDE SEQUENCE [LARGE SCALE GENOMIC DNA]</scope>
    <source>
        <strain evidence="1">Melbourne</strain>
    </source>
</reference>